<keyword evidence="6" id="KW-0597">Phosphoprotein</keyword>
<evidence type="ECO:0000256" key="2">
    <source>
        <dbReference type="ARBA" id="ARBA00004555"/>
    </source>
</evidence>
<keyword evidence="13" id="KW-0333">Golgi apparatus</keyword>
<feature type="region of interest" description="Disordered" evidence="19">
    <location>
        <begin position="122"/>
        <end position="161"/>
    </location>
</feature>
<reference evidence="22" key="1">
    <citation type="submission" date="2025-08" db="UniProtKB">
        <authorList>
            <consortium name="RefSeq"/>
        </authorList>
    </citation>
    <scope>IDENTIFICATION</scope>
    <source>
        <tissue evidence="22">Thorax and Abdomen</tissue>
    </source>
</reference>
<accession>A0A6J0BIF4</accession>
<keyword evidence="9" id="KW-0862">Zinc</keyword>
<dbReference type="GO" id="GO:0000139">
    <property type="term" value="C:Golgi membrane"/>
    <property type="evidence" value="ECO:0007669"/>
    <property type="project" value="TreeGrafter"/>
</dbReference>
<evidence type="ECO:0000256" key="5">
    <source>
        <dbReference type="ARBA" id="ARBA00022490"/>
    </source>
</evidence>
<evidence type="ECO:0000256" key="14">
    <source>
        <dbReference type="ARBA" id="ARBA00058112"/>
    </source>
</evidence>
<evidence type="ECO:0000256" key="12">
    <source>
        <dbReference type="ARBA" id="ARBA00022990"/>
    </source>
</evidence>
<evidence type="ECO:0000256" key="19">
    <source>
        <dbReference type="SAM" id="MobiDB-lite"/>
    </source>
</evidence>
<feature type="region of interest" description="Disordered" evidence="19">
    <location>
        <begin position="178"/>
        <end position="200"/>
    </location>
</feature>
<dbReference type="GO" id="GO:0015031">
    <property type="term" value="P:protein transport"/>
    <property type="evidence" value="ECO:0007669"/>
    <property type="project" value="UniProtKB-KW"/>
</dbReference>
<dbReference type="Proteomes" id="UP000829291">
    <property type="component" value="Chromosome 2"/>
</dbReference>
<feature type="compositionally biased region" description="Low complexity" evidence="19">
    <location>
        <begin position="306"/>
        <end position="326"/>
    </location>
</feature>
<dbReference type="CTD" id="55738"/>
<evidence type="ECO:0000256" key="15">
    <source>
        <dbReference type="ARBA" id="ARBA00071258"/>
    </source>
</evidence>
<feature type="region of interest" description="Disordered" evidence="19">
    <location>
        <begin position="286"/>
        <end position="397"/>
    </location>
</feature>
<evidence type="ECO:0000256" key="1">
    <source>
        <dbReference type="ARBA" id="ARBA00004496"/>
    </source>
</evidence>
<feature type="domain" description="Arf-GAP" evidence="20">
    <location>
        <begin position="7"/>
        <end position="124"/>
    </location>
</feature>
<keyword evidence="11" id="KW-0653">Protein transport</keyword>
<dbReference type="Gene3D" id="1.10.220.150">
    <property type="entry name" value="Arf GTPase activating protein"/>
    <property type="match status" value="1"/>
</dbReference>
<dbReference type="RefSeq" id="XP_015514544.1">
    <property type="nucleotide sequence ID" value="XM_015659058.2"/>
</dbReference>
<evidence type="ECO:0000256" key="8">
    <source>
        <dbReference type="ARBA" id="ARBA00022771"/>
    </source>
</evidence>
<dbReference type="Pfam" id="PF01412">
    <property type="entry name" value="ArfGap"/>
    <property type="match status" value="1"/>
</dbReference>
<evidence type="ECO:0000256" key="18">
    <source>
        <dbReference type="PROSITE-ProRule" id="PRU00288"/>
    </source>
</evidence>
<dbReference type="GO" id="GO:0008270">
    <property type="term" value="F:zinc ion binding"/>
    <property type="evidence" value="ECO:0007669"/>
    <property type="project" value="UniProtKB-KW"/>
</dbReference>
<evidence type="ECO:0000313" key="21">
    <source>
        <dbReference type="Proteomes" id="UP000829291"/>
    </source>
</evidence>
<keyword evidence="3" id="KW-0813">Transport</keyword>
<dbReference type="GO" id="GO:0016192">
    <property type="term" value="P:vesicle-mediated transport"/>
    <property type="evidence" value="ECO:0007669"/>
    <property type="project" value="UniProtKB-KW"/>
</dbReference>
<dbReference type="PANTHER" id="PTHR46395">
    <property type="entry name" value="ADP-RIBOSYLATION FACTOR GTPASE-ACTIVATING PROTEIN 1"/>
    <property type="match status" value="1"/>
</dbReference>
<evidence type="ECO:0000256" key="10">
    <source>
        <dbReference type="ARBA" id="ARBA00022892"/>
    </source>
</evidence>
<evidence type="ECO:0000313" key="22">
    <source>
        <dbReference type="RefSeq" id="XP_015514544.1"/>
    </source>
</evidence>
<dbReference type="PANTHER" id="PTHR46395:SF1">
    <property type="entry name" value="ADP-RIBOSYLATION FACTOR GTPASE-ACTIVATING PROTEIN 1"/>
    <property type="match status" value="1"/>
</dbReference>
<comment type="function">
    <text evidence="14">GTPase-activating protein (GAP) for the ADP ribosylation factor 1 (ARF1). Involved in membrane trafficking and /or vesicle transport. Promotes hydrolysis of the ARF1-bound GTP and thus, is required for the dissociation of coat proteins from Golgi-derived membranes and vesicles, a prerequisite for vesicle's fusion with target compartment. Probably regulates ARF1-mediated transport via its interaction with the KDELR proteins and TMED2. Overexpression induces the redistribution of the entire Golgi complex to the endoplasmic reticulum, as when ARF1 is deactivated. Its activity is stimulated by phosphoinosides and inhibited by phosphatidylcholine.</text>
</comment>
<dbReference type="GO" id="GO:0005096">
    <property type="term" value="F:GTPase activator activity"/>
    <property type="evidence" value="ECO:0007669"/>
    <property type="project" value="UniProtKB-KW"/>
</dbReference>
<evidence type="ECO:0000256" key="16">
    <source>
        <dbReference type="ARBA" id="ARBA00077418"/>
    </source>
</evidence>
<name>A0A6J0BIF4_NEOLC</name>
<dbReference type="FunCoup" id="A0A6J0BIF4">
    <property type="interactions" value="2175"/>
</dbReference>
<dbReference type="CDD" id="cd08830">
    <property type="entry name" value="ArfGap_ArfGap1"/>
    <property type="match status" value="1"/>
</dbReference>
<evidence type="ECO:0000256" key="7">
    <source>
        <dbReference type="ARBA" id="ARBA00022723"/>
    </source>
</evidence>
<sequence>MASPRTRRILGELKPRDENSKCFECGAHNPQWVSVTYGIWICLECSGKHRGLGVHLSFVRSVSMDKWKDSELEKMKVGGNRKAREFFEAQPDWDDSMSIQQRYNTNAAALYRDKIATLARGETWSPSSSGVKSSRSSSYQDNNSRYEQNSYQSEESSSYQNFNSASFKTQTESFFARKQDENASRPENLPPNQGGKYGGFGYQMDAPPRSSSQEFFDTAVSSLASGWSIMSSSAAKIASKATENAIKIGGMASQKVRDGTILEDVGAQVNSLAAKVSDIGRRGWGDISGTNSSEQHQQFDSNDHYQTSNTQQNSYSSSSHSTEKSSLVAGNTMKSSSSGTKLSSRDWDSWGSSTNPKLSNESIGDDRSKPVPRTSKKGNSKKKSLIDFEEDNNKPADLTSKLEEDAWNILKD</sequence>
<keyword evidence="4" id="KW-0343">GTPase activation</keyword>
<dbReference type="GO" id="GO:0030100">
    <property type="term" value="P:regulation of endocytosis"/>
    <property type="evidence" value="ECO:0007669"/>
    <property type="project" value="TreeGrafter"/>
</dbReference>
<evidence type="ECO:0000256" key="6">
    <source>
        <dbReference type="ARBA" id="ARBA00022553"/>
    </source>
</evidence>
<dbReference type="GeneID" id="107220453"/>
<dbReference type="FunFam" id="1.10.220.150:FF:000008">
    <property type="entry name" value="ADP-ribosylation factor GTPase activating protein 1"/>
    <property type="match status" value="1"/>
</dbReference>
<evidence type="ECO:0000256" key="3">
    <source>
        <dbReference type="ARBA" id="ARBA00022448"/>
    </source>
</evidence>
<feature type="compositionally biased region" description="Polar residues" evidence="19">
    <location>
        <begin position="288"/>
        <end position="300"/>
    </location>
</feature>
<evidence type="ECO:0000256" key="4">
    <source>
        <dbReference type="ARBA" id="ARBA00022468"/>
    </source>
</evidence>
<feature type="compositionally biased region" description="Basic residues" evidence="19">
    <location>
        <begin position="374"/>
        <end position="383"/>
    </location>
</feature>
<evidence type="ECO:0000256" key="11">
    <source>
        <dbReference type="ARBA" id="ARBA00022927"/>
    </source>
</evidence>
<keyword evidence="12" id="KW-0007">Acetylation</keyword>
<dbReference type="InParanoid" id="A0A6J0BIF4"/>
<evidence type="ECO:0000256" key="13">
    <source>
        <dbReference type="ARBA" id="ARBA00023034"/>
    </source>
</evidence>
<feature type="compositionally biased region" description="Polar residues" evidence="19">
    <location>
        <begin position="350"/>
        <end position="362"/>
    </location>
</feature>
<dbReference type="InterPro" id="IPR037278">
    <property type="entry name" value="ARFGAP/RecO"/>
</dbReference>
<dbReference type="GO" id="GO:0032012">
    <property type="term" value="P:regulation of ARF protein signal transduction"/>
    <property type="evidence" value="ECO:0007669"/>
    <property type="project" value="TreeGrafter"/>
</dbReference>
<feature type="compositionally biased region" description="Low complexity" evidence="19">
    <location>
        <begin position="125"/>
        <end position="161"/>
    </location>
</feature>
<dbReference type="InterPro" id="IPR001164">
    <property type="entry name" value="ArfGAP_dom"/>
</dbReference>
<protein>
    <recommendedName>
        <fullName evidence="15">ADP-ribosylation factor GTPase-activating protein 1</fullName>
    </recommendedName>
    <alternativeName>
        <fullName evidence="17">ADP-ribosylation factor 1 GTPase-activating protein</fullName>
    </alternativeName>
    <alternativeName>
        <fullName evidence="16">ARF1-directed GTPase-activating protein</fullName>
    </alternativeName>
</protein>
<keyword evidence="10" id="KW-0931">ER-Golgi transport</keyword>
<keyword evidence="21" id="KW-1185">Reference proteome</keyword>
<dbReference type="PRINTS" id="PR00405">
    <property type="entry name" value="REVINTRACTNG"/>
</dbReference>
<dbReference type="InterPro" id="IPR038508">
    <property type="entry name" value="ArfGAP_dom_sf"/>
</dbReference>
<dbReference type="KEGG" id="nlo:107220453"/>
<comment type="subcellular location">
    <subcellularLocation>
        <location evidence="1">Cytoplasm</location>
    </subcellularLocation>
    <subcellularLocation>
        <location evidence="2">Golgi apparatus</location>
    </subcellularLocation>
</comment>
<dbReference type="AlphaFoldDB" id="A0A6J0BIF4"/>
<dbReference type="SMART" id="SM00105">
    <property type="entry name" value="ArfGap"/>
    <property type="match status" value="1"/>
</dbReference>
<organism evidence="22">
    <name type="scientific">Neodiprion lecontei</name>
    <name type="common">Redheaded pine sawfly</name>
    <dbReference type="NCBI Taxonomy" id="441921"/>
    <lineage>
        <taxon>Eukaryota</taxon>
        <taxon>Metazoa</taxon>
        <taxon>Ecdysozoa</taxon>
        <taxon>Arthropoda</taxon>
        <taxon>Hexapoda</taxon>
        <taxon>Insecta</taxon>
        <taxon>Pterygota</taxon>
        <taxon>Neoptera</taxon>
        <taxon>Endopterygota</taxon>
        <taxon>Hymenoptera</taxon>
        <taxon>Tenthredinoidea</taxon>
        <taxon>Diprionidae</taxon>
        <taxon>Diprioninae</taxon>
        <taxon>Neodiprion</taxon>
    </lineage>
</organism>
<gene>
    <name evidence="22" type="primary">LOC107220453</name>
</gene>
<keyword evidence="8 18" id="KW-0863">Zinc-finger</keyword>
<evidence type="ECO:0000259" key="20">
    <source>
        <dbReference type="PROSITE" id="PS50115"/>
    </source>
</evidence>
<dbReference type="OrthoDB" id="983479at2759"/>
<evidence type="ECO:0000256" key="17">
    <source>
        <dbReference type="ARBA" id="ARBA00081514"/>
    </source>
</evidence>
<keyword evidence="5" id="KW-0963">Cytoplasm</keyword>
<evidence type="ECO:0000256" key="9">
    <source>
        <dbReference type="ARBA" id="ARBA00022833"/>
    </source>
</evidence>
<keyword evidence="7" id="KW-0479">Metal-binding</keyword>
<dbReference type="SUPFAM" id="SSF57863">
    <property type="entry name" value="ArfGap/RecO-like zinc finger"/>
    <property type="match status" value="1"/>
</dbReference>
<proteinExistence type="predicted"/>
<dbReference type="PROSITE" id="PS50115">
    <property type="entry name" value="ARFGAP"/>
    <property type="match status" value="1"/>
</dbReference>